<proteinExistence type="predicted"/>
<feature type="transmembrane region" description="Helical" evidence="7">
    <location>
        <begin position="993"/>
        <end position="1013"/>
    </location>
</feature>
<evidence type="ECO:0000256" key="4">
    <source>
        <dbReference type="ARBA" id="ARBA00022692"/>
    </source>
</evidence>
<dbReference type="EC" id="2.4.1.16" evidence="2"/>
<evidence type="ECO:0000256" key="5">
    <source>
        <dbReference type="ARBA" id="ARBA00022989"/>
    </source>
</evidence>
<evidence type="ECO:0000313" key="8">
    <source>
        <dbReference type="EMBL" id="OQV22974.1"/>
    </source>
</evidence>
<dbReference type="OrthoDB" id="10040299at2759"/>
<feature type="transmembrane region" description="Helical" evidence="7">
    <location>
        <begin position="51"/>
        <end position="71"/>
    </location>
</feature>
<evidence type="ECO:0000256" key="2">
    <source>
        <dbReference type="ARBA" id="ARBA00012543"/>
    </source>
</evidence>
<feature type="transmembrane region" description="Helical" evidence="7">
    <location>
        <begin position="944"/>
        <end position="962"/>
    </location>
</feature>
<keyword evidence="3" id="KW-0808">Transferase</keyword>
<dbReference type="EMBL" id="MTYJ01000014">
    <property type="protein sequence ID" value="OQV22974.1"/>
    <property type="molecule type" value="Genomic_DNA"/>
</dbReference>
<dbReference type="Pfam" id="PF01644">
    <property type="entry name" value="Chitin_synth_1"/>
    <property type="match status" value="1"/>
</dbReference>
<dbReference type="GO" id="GO:0071944">
    <property type="term" value="C:cell periphery"/>
    <property type="evidence" value="ECO:0007669"/>
    <property type="project" value="TreeGrafter"/>
</dbReference>
<organism evidence="8 9">
    <name type="scientific">Hypsibius exemplaris</name>
    <name type="common">Freshwater tardigrade</name>
    <dbReference type="NCBI Taxonomy" id="2072580"/>
    <lineage>
        <taxon>Eukaryota</taxon>
        <taxon>Metazoa</taxon>
        <taxon>Ecdysozoa</taxon>
        <taxon>Tardigrada</taxon>
        <taxon>Eutardigrada</taxon>
        <taxon>Parachela</taxon>
        <taxon>Hypsibioidea</taxon>
        <taxon>Hypsibiidae</taxon>
        <taxon>Hypsibius</taxon>
    </lineage>
</organism>
<dbReference type="InterPro" id="IPR029044">
    <property type="entry name" value="Nucleotide-diphossugar_trans"/>
</dbReference>
<gene>
    <name evidence="8" type="ORF">BV898_03025</name>
</gene>
<keyword evidence="9" id="KW-1185">Reference proteome</keyword>
<dbReference type="GO" id="GO:0016020">
    <property type="term" value="C:membrane"/>
    <property type="evidence" value="ECO:0007669"/>
    <property type="project" value="UniProtKB-SubCell"/>
</dbReference>
<evidence type="ECO:0000256" key="6">
    <source>
        <dbReference type="ARBA" id="ARBA00023136"/>
    </source>
</evidence>
<evidence type="ECO:0000313" key="9">
    <source>
        <dbReference type="Proteomes" id="UP000192578"/>
    </source>
</evidence>
<feature type="transmembrane region" description="Helical" evidence="7">
    <location>
        <begin position="579"/>
        <end position="600"/>
    </location>
</feature>
<dbReference type="Proteomes" id="UP000192578">
    <property type="component" value="Unassembled WGS sequence"/>
</dbReference>
<feature type="transmembrane region" description="Helical" evidence="7">
    <location>
        <begin position="544"/>
        <end position="567"/>
    </location>
</feature>
<evidence type="ECO:0000256" key="1">
    <source>
        <dbReference type="ARBA" id="ARBA00004141"/>
    </source>
</evidence>
<keyword evidence="3" id="KW-0328">Glycosyltransferase</keyword>
<comment type="subcellular location">
    <subcellularLocation>
        <location evidence="1">Membrane</location>
        <topology evidence="1">Multi-pass membrane protein</topology>
    </subcellularLocation>
</comment>
<feature type="transmembrane region" description="Helical" evidence="7">
    <location>
        <begin position="20"/>
        <end position="39"/>
    </location>
</feature>
<dbReference type="PANTHER" id="PTHR22914:SF42">
    <property type="entry name" value="CHITIN SYNTHASE"/>
    <property type="match status" value="1"/>
</dbReference>
<dbReference type="GO" id="GO:0006031">
    <property type="term" value="P:chitin biosynthetic process"/>
    <property type="evidence" value="ECO:0007669"/>
    <property type="project" value="TreeGrafter"/>
</dbReference>
<comment type="caution">
    <text evidence="8">The sequence shown here is derived from an EMBL/GenBank/DDBJ whole genome shotgun (WGS) entry which is preliminary data.</text>
</comment>
<sequence>MVNGTFVERRQKFWFWRPNALFLLIALISAVAGFLGNMFGKYACRIRIHIFSFSVPLCMVTPASVSLAVAICEALRTNPCALNSILPVGLVTIRTPQEPFLVMLESHYGWLWFLWLGSQWWIVSHIWWATPDRRKTNHLFALPDYGSFPLDVTSTLNRVRHSGESSQKSLNLSALVEQSLPETPRAKSQAKEDAAVSHLYICTFFTQQTDHDIMESLKSVLRMDEEQCARRNALKFLIEVDPDYFEFESHLFFEHAFIMDTLRGERVLDRQVSHLMTKFDEAASAVHEFPVTLRPPKKMTTSYGGQFQFTLPGGNHCTVHLKDPNLIRGGERWSQVMALYYVLGHKIMQMPTDLERKENYAEHSYVLFTSGSTRFKPTAVRHLLETLKQGRHIGATTCRLRPVGTGPLVWYQMFEYSMRYWLDMATEHMLGSLLRIRTGFTMFRASALMDDNVVKKFAMIPEDSKEFVQFRLGNEQWLCSLLVKQGYKVEYCAAVDASIHVPETFSAYIKESQREIPLQMAAMADIVCNYSNVLTCNENITIIYVGYLMMALVSAIFACGTVFLVIITSLVDLFRMNMFLALASNAIPVLLFIVICIFGSPKLQDICIRIFSALYGLVMLAVLISATVQLNESWFSASPVSIFMVAFILSTLLPAIFHPQEMWNVAFAPVYFIAIPTTYLLTIIHSLCTFHLSCGVVKPDEEEELARQLERWEIIAKEAQKDPTNPLSNKVPSIDIIEEMKKFLPHGKKSLSFACGSFCGIICCPPPDESPLEGPFGDLIGRELLQLGRKLHLLESRLRQRRMGLQGFRPRPAPPDGLTMPLNMGHNHEWDVISEASANFSVSTVKTTVKSAEEFYEKFGKNVSNDKLTEWLLSLTDPSGPMIIENDHWMDDPDLQRAESDMLEPLEAGFWRELINSYLVPMAGTNAGLEEAMVEQMKNIRNKVALGFLMVNSLFILMVFLLELRRDDLFIWITSPFSTSDKKAASIQIEPTGIAFLLFFFVLMLVQFIAMLMHRWGTFSHLLASTQLSCCRSKRNMGFDYLREHAVQIARELQSLKNARDYDTETNITTIDQRRKHAVSTLDIVFRKRFLAIQKSTVQGAPGEAPVNMNVNGVTAGRKINVSNRTLDSRTGSSKQTLERPSAVEVFHIGRNDPMRSSEHGSMKSTTSF</sequence>
<dbReference type="GO" id="GO:0004100">
    <property type="term" value="F:chitin synthase activity"/>
    <property type="evidence" value="ECO:0007669"/>
    <property type="project" value="UniProtKB-EC"/>
</dbReference>
<reference evidence="9" key="1">
    <citation type="submission" date="2017-01" db="EMBL/GenBank/DDBJ databases">
        <title>Comparative genomics of anhydrobiosis in the tardigrade Hypsibius dujardini.</title>
        <authorList>
            <person name="Yoshida Y."/>
            <person name="Koutsovoulos G."/>
            <person name="Laetsch D."/>
            <person name="Stevens L."/>
            <person name="Kumar S."/>
            <person name="Horikawa D."/>
            <person name="Ishino K."/>
            <person name="Komine S."/>
            <person name="Tomita M."/>
            <person name="Blaxter M."/>
            <person name="Arakawa K."/>
        </authorList>
    </citation>
    <scope>NUCLEOTIDE SEQUENCE [LARGE SCALE GENOMIC DNA]</scope>
    <source>
        <strain evidence="9">Z151</strain>
    </source>
</reference>
<feature type="transmembrane region" description="Helical" evidence="7">
    <location>
        <begin position="606"/>
        <end position="628"/>
    </location>
</feature>
<keyword evidence="5 7" id="KW-1133">Transmembrane helix</keyword>
<protein>
    <recommendedName>
        <fullName evidence="2">chitin synthase</fullName>
        <ecNumber evidence="2">2.4.1.16</ecNumber>
    </recommendedName>
</protein>
<dbReference type="AlphaFoldDB" id="A0A1W0X6F2"/>
<feature type="transmembrane region" description="Helical" evidence="7">
    <location>
        <begin position="663"/>
        <end position="684"/>
    </location>
</feature>
<feature type="transmembrane region" description="Helical" evidence="7">
    <location>
        <begin position="640"/>
        <end position="657"/>
    </location>
</feature>
<keyword evidence="4 7" id="KW-0812">Transmembrane</keyword>
<dbReference type="PANTHER" id="PTHR22914">
    <property type="entry name" value="CHITIN SYNTHASE"/>
    <property type="match status" value="1"/>
</dbReference>
<keyword evidence="6 7" id="KW-0472">Membrane</keyword>
<accession>A0A1W0X6F2</accession>
<evidence type="ECO:0000256" key="7">
    <source>
        <dbReference type="SAM" id="Phobius"/>
    </source>
</evidence>
<evidence type="ECO:0000256" key="3">
    <source>
        <dbReference type="ARBA" id="ARBA00022676"/>
    </source>
</evidence>
<dbReference type="SUPFAM" id="SSF53448">
    <property type="entry name" value="Nucleotide-diphospho-sugar transferases"/>
    <property type="match status" value="1"/>
</dbReference>
<name>A0A1W0X6F2_HYPEX</name>
<dbReference type="InterPro" id="IPR004835">
    <property type="entry name" value="Chitin_synth"/>
</dbReference>